<proteinExistence type="inferred from homology"/>
<feature type="binding site" evidence="10">
    <location>
        <position position="140"/>
    </location>
    <ligand>
        <name>Na(+)</name>
        <dbReference type="ChEBI" id="CHEBI:29101"/>
        <note>structural</note>
    </ligand>
</feature>
<comment type="caution">
    <text evidence="11">The sequence shown here is derived from an EMBL/GenBank/DDBJ whole genome shotgun (WGS) entry which is preliminary data.</text>
</comment>
<dbReference type="InterPro" id="IPR003691">
    <property type="entry name" value="FluC"/>
</dbReference>
<feature type="transmembrane region" description="Helical" evidence="10">
    <location>
        <begin position="127"/>
        <end position="150"/>
    </location>
</feature>
<comment type="activity regulation">
    <text evidence="10">Na(+) is not transported, but it plays an essential structural role and its presence is essential for fluoride channel function.</text>
</comment>
<keyword evidence="10" id="KW-0813">Transport</keyword>
<dbReference type="GO" id="GO:0046872">
    <property type="term" value="F:metal ion binding"/>
    <property type="evidence" value="ECO:0007669"/>
    <property type="project" value="UniProtKB-KW"/>
</dbReference>
<dbReference type="GO" id="GO:0005886">
    <property type="term" value="C:plasma membrane"/>
    <property type="evidence" value="ECO:0007669"/>
    <property type="project" value="UniProtKB-SubCell"/>
</dbReference>
<dbReference type="AlphaFoldDB" id="A0A318MMU3"/>
<keyword evidence="2 10" id="KW-1003">Cell membrane</keyword>
<dbReference type="HAMAP" id="MF_00454">
    <property type="entry name" value="FluC"/>
    <property type="match status" value="1"/>
</dbReference>
<evidence type="ECO:0000256" key="9">
    <source>
        <dbReference type="ARBA" id="ARBA00049940"/>
    </source>
</evidence>
<evidence type="ECO:0000256" key="4">
    <source>
        <dbReference type="ARBA" id="ARBA00022989"/>
    </source>
</evidence>
<dbReference type="GO" id="GO:0062054">
    <property type="term" value="F:fluoride channel activity"/>
    <property type="evidence" value="ECO:0007669"/>
    <property type="project" value="UniProtKB-UniRule"/>
</dbReference>
<evidence type="ECO:0000313" key="11">
    <source>
        <dbReference type="EMBL" id="PXY87980.1"/>
    </source>
</evidence>
<evidence type="ECO:0000256" key="10">
    <source>
        <dbReference type="HAMAP-Rule" id="MF_00454"/>
    </source>
</evidence>
<feature type="transmembrane region" description="Helical" evidence="10">
    <location>
        <begin position="95"/>
        <end position="115"/>
    </location>
</feature>
<dbReference type="OrthoDB" id="3240363at2"/>
<comment type="subcellular location">
    <subcellularLocation>
        <location evidence="1 10">Cell membrane</location>
        <topology evidence="1 10">Multi-pass membrane protein</topology>
    </subcellularLocation>
</comment>
<evidence type="ECO:0000256" key="8">
    <source>
        <dbReference type="ARBA" id="ARBA00035585"/>
    </source>
</evidence>
<evidence type="ECO:0000313" key="12">
    <source>
        <dbReference type="Proteomes" id="UP000248128"/>
    </source>
</evidence>
<accession>A0A318MMU3</accession>
<keyword evidence="6 10" id="KW-0407">Ion channel</keyword>
<sequence>MEPARGLSPEPQTADSSCTMIRRPRLRAGCRCMPLSPTLRTLIRREPRPPMTKPPTGPDMATTLVVMLGGTLGTGCRYALSLLPGQSGPLHPGTLLANLIACAGYALLTAFLAGLPKSAHARQRQLTNRGLGMGLCGGLSTMSTLSLELVQGLSGGQIQATLAYLLVSFAGGLMVSWAMAALGARLAAHIQAGVR</sequence>
<evidence type="ECO:0000256" key="5">
    <source>
        <dbReference type="ARBA" id="ARBA00023136"/>
    </source>
</evidence>
<evidence type="ECO:0000256" key="3">
    <source>
        <dbReference type="ARBA" id="ARBA00022692"/>
    </source>
</evidence>
<keyword evidence="4 10" id="KW-1133">Transmembrane helix</keyword>
<protein>
    <recommendedName>
        <fullName evidence="10">Fluoride-specific ion channel FluC</fullName>
    </recommendedName>
</protein>
<dbReference type="Proteomes" id="UP000248128">
    <property type="component" value="Unassembled WGS sequence"/>
</dbReference>
<dbReference type="Pfam" id="PF02537">
    <property type="entry name" value="CRCB"/>
    <property type="match status" value="1"/>
</dbReference>
<keyword evidence="10" id="KW-0406">Ion transport</keyword>
<comment type="similarity">
    <text evidence="7 10">Belongs to the fluoride channel Fluc/FEX (TC 1.A.43) family.</text>
</comment>
<organism evidence="11 12">
    <name type="scientific">Bifidobacterium asteroides</name>
    <dbReference type="NCBI Taxonomy" id="1684"/>
    <lineage>
        <taxon>Bacteria</taxon>
        <taxon>Bacillati</taxon>
        <taxon>Actinomycetota</taxon>
        <taxon>Actinomycetes</taxon>
        <taxon>Bifidobacteriales</taxon>
        <taxon>Bifidobacteriaceae</taxon>
        <taxon>Bifidobacterium</taxon>
    </lineage>
</organism>
<name>A0A318MMU3_9BIFI</name>
<feature type="transmembrane region" description="Helical" evidence="10">
    <location>
        <begin position="61"/>
        <end position="80"/>
    </location>
</feature>
<evidence type="ECO:0000256" key="1">
    <source>
        <dbReference type="ARBA" id="ARBA00004651"/>
    </source>
</evidence>
<keyword evidence="10" id="KW-0479">Metal-binding</keyword>
<feature type="binding site" evidence="10">
    <location>
        <position position="137"/>
    </location>
    <ligand>
        <name>Na(+)</name>
        <dbReference type="ChEBI" id="CHEBI:29101"/>
        <note>structural</note>
    </ligand>
</feature>
<feature type="transmembrane region" description="Helical" evidence="10">
    <location>
        <begin position="162"/>
        <end position="188"/>
    </location>
</feature>
<comment type="function">
    <text evidence="9 10">Fluoride-specific ion channel. Important for reducing fluoride concentration in the cell, thus reducing its toxicity.</text>
</comment>
<gene>
    <name evidence="10" type="primary">fluC</name>
    <name evidence="10" type="synonym">crcB</name>
    <name evidence="11" type="ORF">DKK74_04825</name>
</gene>
<comment type="catalytic activity">
    <reaction evidence="8">
        <text>fluoride(in) = fluoride(out)</text>
        <dbReference type="Rhea" id="RHEA:76159"/>
        <dbReference type="ChEBI" id="CHEBI:17051"/>
    </reaction>
    <physiologicalReaction direction="left-to-right" evidence="8">
        <dbReference type="Rhea" id="RHEA:76160"/>
    </physiologicalReaction>
</comment>
<dbReference type="PANTHER" id="PTHR28259">
    <property type="entry name" value="FLUORIDE EXPORT PROTEIN 1-RELATED"/>
    <property type="match status" value="1"/>
</dbReference>
<keyword evidence="5 10" id="KW-0472">Membrane</keyword>
<keyword evidence="3 10" id="KW-0812">Transmembrane</keyword>
<reference evidence="11 12" key="1">
    <citation type="submission" date="2018-05" db="EMBL/GenBank/DDBJ databases">
        <title>Reference genomes for bee gut microbiota database.</title>
        <authorList>
            <person name="Ellegaard K.M."/>
        </authorList>
    </citation>
    <scope>NUCLEOTIDE SEQUENCE [LARGE SCALE GENOMIC DNA]</scope>
    <source>
        <strain evidence="11 12">ESL0199</strain>
    </source>
</reference>
<evidence type="ECO:0000256" key="6">
    <source>
        <dbReference type="ARBA" id="ARBA00023303"/>
    </source>
</evidence>
<dbReference type="PANTHER" id="PTHR28259:SF1">
    <property type="entry name" value="FLUORIDE EXPORT PROTEIN 1-RELATED"/>
    <property type="match status" value="1"/>
</dbReference>
<keyword evidence="10" id="KW-0915">Sodium</keyword>
<evidence type="ECO:0000256" key="2">
    <source>
        <dbReference type="ARBA" id="ARBA00022475"/>
    </source>
</evidence>
<evidence type="ECO:0000256" key="7">
    <source>
        <dbReference type="ARBA" id="ARBA00035120"/>
    </source>
</evidence>
<dbReference type="EMBL" id="QGLK01000004">
    <property type="protein sequence ID" value="PXY87980.1"/>
    <property type="molecule type" value="Genomic_DNA"/>
</dbReference>
<dbReference type="GO" id="GO:0140114">
    <property type="term" value="P:cellular detoxification of fluoride"/>
    <property type="evidence" value="ECO:0007669"/>
    <property type="project" value="UniProtKB-UniRule"/>
</dbReference>